<reference evidence="8" key="2">
    <citation type="submission" date="2023-04" db="EMBL/GenBank/DDBJ databases">
        <authorList>
            <person name="Orihara K."/>
        </authorList>
    </citation>
    <scope>NUCLEOTIDE SEQUENCE</scope>
    <source>
        <strain evidence="8">YIT 13057</strain>
    </source>
</reference>
<dbReference type="AlphaFoldDB" id="A0AAJ1P9Y8"/>
<keyword evidence="5" id="KW-0234">DNA repair</keyword>
<keyword evidence="3" id="KW-0808">Transferase</keyword>
<dbReference type="InterPro" id="IPR001497">
    <property type="entry name" value="MethylDNA_cys_MeTrfase_AS"/>
</dbReference>
<evidence type="ECO:0000313" key="8">
    <source>
        <dbReference type="EMBL" id="MDH7899642.1"/>
    </source>
</evidence>
<evidence type="ECO:0000256" key="3">
    <source>
        <dbReference type="ARBA" id="ARBA00022679"/>
    </source>
</evidence>
<dbReference type="SUPFAM" id="SSF46767">
    <property type="entry name" value="Methylated DNA-protein cysteine methyltransferase, C-terminal domain"/>
    <property type="match status" value="1"/>
</dbReference>
<reference evidence="8" key="1">
    <citation type="journal article" date="2023" name="Gut Microbes">
        <title>Characterization of Bifidobacterium kashiwanohense that utilizes both milk- and plant-derived oligosaccharides.</title>
        <authorList>
            <person name="Orihara K."/>
            <person name="Yahagi K."/>
            <person name="Saito Y."/>
            <person name="Watanabe Y."/>
            <person name="Sasai T."/>
            <person name="Hara T."/>
            <person name="Tsukuda N."/>
            <person name="Oki K."/>
            <person name="Fujimoto J."/>
            <person name="Matsuki T."/>
        </authorList>
    </citation>
    <scope>NUCLEOTIDE SEQUENCE</scope>
    <source>
        <strain evidence="8">YIT 13057</strain>
    </source>
</reference>
<dbReference type="PANTHER" id="PTHR42942:SF1">
    <property type="entry name" value="ALKYLTRANSFERASE-LIKE PROTEIN 1"/>
    <property type="match status" value="1"/>
</dbReference>
<keyword evidence="2" id="KW-0489">Methyltransferase</keyword>
<dbReference type="GO" id="GO:0003908">
    <property type="term" value="F:methylated-DNA-[protein]-cysteine S-methyltransferase activity"/>
    <property type="evidence" value="ECO:0007669"/>
    <property type="project" value="UniProtKB-EC"/>
</dbReference>
<organism evidence="8 9">
    <name type="scientific">Bifidobacterium catenulatum subsp. kashiwanohense</name>
    <dbReference type="NCBI Taxonomy" id="630129"/>
    <lineage>
        <taxon>Bacteria</taxon>
        <taxon>Bacillati</taxon>
        <taxon>Actinomycetota</taxon>
        <taxon>Actinomycetes</taxon>
        <taxon>Bifidobacteriales</taxon>
        <taxon>Bifidobacteriaceae</taxon>
        <taxon>Bifidobacterium</taxon>
    </lineage>
</organism>
<comment type="catalytic activity">
    <reaction evidence="1">
        <text>a 4-O-methyl-thymidine in DNA + L-cysteinyl-[protein] = a thymidine in DNA + S-methyl-L-cysteinyl-[protein]</text>
        <dbReference type="Rhea" id="RHEA:53428"/>
        <dbReference type="Rhea" id="RHEA-COMP:10131"/>
        <dbReference type="Rhea" id="RHEA-COMP:10132"/>
        <dbReference type="Rhea" id="RHEA-COMP:13555"/>
        <dbReference type="Rhea" id="RHEA-COMP:13556"/>
        <dbReference type="ChEBI" id="CHEBI:29950"/>
        <dbReference type="ChEBI" id="CHEBI:82612"/>
        <dbReference type="ChEBI" id="CHEBI:137386"/>
        <dbReference type="ChEBI" id="CHEBI:137387"/>
        <dbReference type="EC" id="2.1.1.63"/>
    </reaction>
</comment>
<evidence type="ECO:0000256" key="6">
    <source>
        <dbReference type="ARBA" id="ARBA00049348"/>
    </source>
</evidence>
<dbReference type="GO" id="GO:0032259">
    <property type="term" value="P:methylation"/>
    <property type="evidence" value="ECO:0007669"/>
    <property type="project" value="UniProtKB-KW"/>
</dbReference>
<protein>
    <submittedName>
        <fullName evidence="8">MGMT family protein</fullName>
    </submittedName>
</protein>
<dbReference type="InterPro" id="IPR036217">
    <property type="entry name" value="MethylDNA_cys_MeTrfase_DNAb"/>
</dbReference>
<gene>
    <name evidence="8" type="ORF">OB936_05370</name>
</gene>
<feature type="domain" description="Methylated-DNA-[protein]-cysteine S-methyltransferase DNA binding" evidence="7">
    <location>
        <begin position="6"/>
        <end position="87"/>
    </location>
</feature>
<evidence type="ECO:0000256" key="2">
    <source>
        <dbReference type="ARBA" id="ARBA00022603"/>
    </source>
</evidence>
<dbReference type="EMBL" id="JAOPMD010000009">
    <property type="protein sequence ID" value="MDH7899642.1"/>
    <property type="molecule type" value="Genomic_DNA"/>
</dbReference>
<comment type="catalytic activity">
    <reaction evidence="6">
        <text>a 6-O-methyl-2'-deoxyguanosine in DNA + L-cysteinyl-[protein] = S-methyl-L-cysteinyl-[protein] + a 2'-deoxyguanosine in DNA</text>
        <dbReference type="Rhea" id="RHEA:24000"/>
        <dbReference type="Rhea" id="RHEA-COMP:10131"/>
        <dbReference type="Rhea" id="RHEA-COMP:10132"/>
        <dbReference type="Rhea" id="RHEA-COMP:11367"/>
        <dbReference type="Rhea" id="RHEA-COMP:11368"/>
        <dbReference type="ChEBI" id="CHEBI:29950"/>
        <dbReference type="ChEBI" id="CHEBI:82612"/>
        <dbReference type="ChEBI" id="CHEBI:85445"/>
        <dbReference type="ChEBI" id="CHEBI:85448"/>
        <dbReference type="EC" id="2.1.1.63"/>
    </reaction>
</comment>
<proteinExistence type="predicted"/>
<keyword evidence="4" id="KW-0227">DNA damage</keyword>
<dbReference type="InterPro" id="IPR052520">
    <property type="entry name" value="ATL_DNA_repair"/>
</dbReference>
<dbReference type="PROSITE" id="PS00374">
    <property type="entry name" value="MGMT"/>
    <property type="match status" value="1"/>
</dbReference>
<evidence type="ECO:0000256" key="5">
    <source>
        <dbReference type="ARBA" id="ARBA00023204"/>
    </source>
</evidence>
<dbReference type="NCBIfam" id="TIGR00589">
    <property type="entry name" value="ogt"/>
    <property type="match status" value="1"/>
</dbReference>
<evidence type="ECO:0000256" key="4">
    <source>
        <dbReference type="ARBA" id="ARBA00022763"/>
    </source>
</evidence>
<dbReference type="InterPro" id="IPR036388">
    <property type="entry name" value="WH-like_DNA-bd_sf"/>
</dbReference>
<evidence type="ECO:0000256" key="1">
    <source>
        <dbReference type="ARBA" id="ARBA00001286"/>
    </source>
</evidence>
<dbReference type="RefSeq" id="WP_154035002.1">
    <property type="nucleotide sequence ID" value="NZ_JAOPLY010000005.1"/>
</dbReference>
<sequence length="125" mass="13689">MEKGLFNKRVYEVVRRIPKGKVATYGQVAALAGAPRNARFVGYALHSNPEPGVIPCHRVVFRDGSLAPGFAFGGPERQRLLLEEEGVTFILPKGMSELNESDETKDSNAGASGLRVDLARYQWDA</sequence>
<accession>A0AAJ1P9Y8</accession>
<dbReference type="Proteomes" id="UP001157379">
    <property type="component" value="Unassembled WGS sequence"/>
</dbReference>
<dbReference type="InterPro" id="IPR014048">
    <property type="entry name" value="MethylDNA_cys_MeTrfase_DNA-bd"/>
</dbReference>
<dbReference type="Gene3D" id="1.10.10.10">
    <property type="entry name" value="Winged helix-like DNA-binding domain superfamily/Winged helix DNA-binding domain"/>
    <property type="match status" value="1"/>
</dbReference>
<comment type="caution">
    <text evidence="8">The sequence shown here is derived from an EMBL/GenBank/DDBJ whole genome shotgun (WGS) entry which is preliminary data.</text>
</comment>
<dbReference type="Pfam" id="PF01035">
    <property type="entry name" value="DNA_binding_1"/>
    <property type="match status" value="1"/>
</dbReference>
<evidence type="ECO:0000259" key="7">
    <source>
        <dbReference type="Pfam" id="PF01035"/>
    </source>
</evidence>
<evidence type="ECO:0000313" key="9">
    <source>
        <dbReference type="Proteomes" id="UP001157379"/>
    </source>
</evidence>
<name>A0AAJ1P9Y8_9BIFI</name>
<dbReference type="GO" id="GO:0006281">
    <property type="term" value="P:DNA repair"/>
    <property type="evidence" value="ECO:0007669"/>
    <property type="project" value="UniProtKB-KW"/>
</dbReference>
<dbReference type="PANTHER" id="PTHR42942">
    <property type="entry name" value="6-O-METHYLGUANINE DNA METHYLTRANSFERASE"/>
    <property type="match status" value="1"/>
</dbReference>
<dbReference type="CDD" id="cd06445">
    <property type="entry name" value="ATase"/>
    <property type="match status" value="1"/>
</dbReference>